<dbReference type="PANTHER" id="PTHR48090:SF7">
    <property type="entry name" value="RFBJ PROTEIN"/>
    <property type="match status" value="1"/>
</dbReference>
<dbReference type="InterPro" id="IPR050256">
    <property type="entry name" value="Glycosyltransferase_2"/>
</dbReference>
<accession>A0A3N6PUZ2</accession>
<protein>
    <submittedName>
        <fullName evidence="2">Glycosyltransferase family 2 protein</fullName>
    </submittedName>
</protein>
<gene>
    <name evidence="2" type="ORF">D5R40_01415</name>
</gene>
<comment type="caution">
    <text evidence="2">The sequence shown here is derived from an EMBL/GenBank/DDBJ whole genome shotgun (WGS) entry which is preliminary data.</text>
</comment>
<dbReference type="SUPFAM" id="SSF53448">
    <property type="entry name" value="Nucleotide-diphospho-sugar transferases"/>
    <property type="match status" value="1"/>
</dbReference>
<dbReference type="OrthoDB" id="9806525at2"/>
<dbReference type="InterPro" id="IPR029044">
    <property type="entry name" value="Nucleotide-diphossugar_trans"/>
</dbReference>
<keyword evidence="2" id="KW-0808">Transferase</keyword>
<feature type="domain" description="Glycosyltransferase 2-like" evidence="1">
    <location>
        <begin position="16"/>
        <end position="175"/>
    </location>
</feature>
<name>A0A3N6PUZ2_9CYAN</name>
<dbReference type="EMBL" id="RCBY01000004">
    <property type="protein sequence ID" value="RQH56529.1"/>
    <property type="molecule type" value="Genomic_DNA"/>
</dbReference>
<dbReference type="Gene3D" id="3.90.550.10">
    <property type="entry name" value="Spore Coat Polysaccharide Biosynthesis Protein SpsA, Chain A"/>
    <property type="match status" value="1"/>
</dbReference>
<keyword evidence="3" id="KW-1185">Reference proteome</keyword>
<dbReference type="PANTHER" id="PTHR48090">
    <property type="entry name" value="UNDECAPRENYL-PHOSPHATE 4-DEOXY-4-FORMAMIDO-L-ARABINOSE TRANSFERASE-RELATED"/>
    <property type="match status" value="1"/>
</dbReference>
<dbReference type="CDD" id="cd04179">
    <property type="entry name" value="DPM_DPG-synthase_like"/>
    <property type="match status" value="1"/>
</dbReference>
<dbReference type="Proteomes" id="UP000269154">
    <property type="component" value="Unassembled WGS sequence"/>
</dbReference>
<proteinExistence type="predicted"/>
<organism evidence="2 3">
    <name type="scientific">Okeania hirsuta</name>
    <dbReference type="NCBI Taxonomy" id="1458930"/>
    <lineage>
        <taxon>Bacteria</taxon>
        <taxon>Bacillati</taxon>
        <taxon>Cyanobacteriota</taxon>
        <taxon>Cyanophyceae</taxon>
        <taxon>Oscillatoriophycideae</taxon>
        <taxon>Oscillatoriales</taxon>
        <taxon>Microcoleaceae</taxon>
        <taxon>Okeania</taxon>
    </lineage>
</organism>
<evidence type="ECO:0000313" key="3">
    <source>
        <dbReference type="Proteomes" id="UP000269154"/>
    </source>
</evidence>
<evidence type="ECO:0000259" key="1">
    <source>
        <dbReference type="Pfam" id="PF00535"/>
    </source>
</evidence>
<dbReference type="AlphaFoldDB" id="A0A3N6PUZ2"/>
<dbReference type="InterPro" id="IPR001173">
    <property type="entry name" value="Glyco_trans_2-like"/>
</dbReference>
<reference evidence="2 3" key="1">
    <citation type="journal article" date="2018" name="ACS Chem. Biol.">
        <title>Ketoreductase domain dysfunction expands chemodiversity: malyngamide biosynthesis in the cyanobacterium Okeania hirsuta.</title>
        <authorList>
            <person name="Moss N.A."/>
            <person name="Leao T."/>
            <person name="Rankin M."/>
            <person name="McCullough T.M."/>
            <person name="Qu P."/>
            <person name="Korobeynikov A."/>
            <person name="Smith J.L."/>
            <person name="Gerwick L."/>
            <person name="Gerwick W.H."/>
        </authorList>
    </citation>
    <scope>NUCLEOTIDE SEQUENCE [LARGE SCALE GENOMIC DNA]</scope>
    <source>
        <strain evidence="2 3">PAB10Feb10-1</strain>
    </source>
</reference>
<dbReference type="Pfam" id="PF00535">
    <property type="entry name" value="Glycos_transf_2"/>
    <property type="match status" value="1"/>
</dbReference>
<sequence>MLELTKKAPSYQKTASVIIPTRNEAGTIEDCITKMPKLGKHTEIIFIEGNSSDNTWEEIKRVKSLYEEQWDIKICQQNGKGKGDAVRQGFNMATGDVLIILDSDLTVQPKELTKFFEAIASGDCQLANGSRLTHSVSLKAMPLVNQLANRFFAKLLSIVLGVEIKDALCGTKAITKENYLQIVANWQNFGKYDPFGDFDLLIGSKKFGLTIQDVPVEYLPRTYGKSNIKHIQGGFQLLKMILYTASEVRR</sequence>
<dbReference type="RefSeq" id="WP_124154144.1">
    <property type="nucleotide sequence ID" value="NZ_CAWOLW010000334.1"/>
</dbReference>
<evidence type="ECO:0000313" key="2">
    <source>
        <dbReference type="EMBL" id="RQH56529.1"/>
    </source>
</evidence>
<dbReference type="GO" id="GO:0016740">
    <property type="term" value="F:transferase activity"/>
    <property type="evidence" value="ECO:0007669"/>
    <property type="project" value="UniProtKB-KW"/>
</dbReference>